<dbReference type="GO" id="GO:0016740">
    <property type="term" value="F:transferase activity"/>
    <property type="evidence" value="ECO:0007669"/>
    <property type="project" value="UniProtKB-KW"/>
</dbReference>
<comment type="caution">
    <text evidence="1">The sequence shown here is derived from an EMBL/GenBank/DDBJ whole genome shotgun (WGS) entry which is preliminary data.</text>
</comment>
<gene>
    <name evidence="1" type="ORF">EDD79_104413</name>
</gene>
<accession>A0A4R2TAE4</accession>
<protein>
    <submittedName>
        <fullName evidence="1">Nucleotidyltransferase AbiEii toxin of type IV toxin-antitoxin system</fullName>
    </submittedName>
</protein>
<dbReference type="Pfam" id="PF08843">
    <property type="entry name" value="AbiEii"/>
    <property type="match status" value="1"/>
</dbReference>
<dbReference type="EMBL" id="SLYC01000044">
    <property type="protein sequence ID" value="TCP97854.1"/>
    <property type="molecule type" value="Genomic_DNA"/>
</dbReference>
<proteinExistence type="predicted"/>
<keyword evidence="2" id="KW-1185">Reference proteome</keyword>
<evidence type="ECO:0000313" key="2">
    <source>
        <dbReference type="Proteomes" id="UP000295504"/>
    </source>
</evidence>
<sequence>MSSKAMSLKAKIRNLAKQKDMSAQVVLQNYMFERFLERVSKSEYKDKFILKGGMLIAAIVGIDNRATMDMDATIKNYPLNAESLSKAIADICSVALDDDVKFSFLGTEAIREDDAYGGFRASIQADYDTITTPMHIDITTGDAITPKEIFYSFKNDF</sequence>
<reference evidence="1 2" key="1">
    <citation type="submission" date="2019-03" db="EMBL/GenBank/DDBJ databases">
        <title>Genomic Encyclopedia of Type Strains, Phase IV (KMG-IV): sequencing the most valuable type-strain genomes for metagenomic binning, comparative biology and taxonomic classification.</title>
        <authorList>
            <person name="Goeker M."/>
        </authorList>
    </citation>
    <scope>NUCLEOTIDE SEQUENCE [LARGE SCALE GENOMIC DNA]</scope>
    <source>
        <strain evidence="1 2">DSM 100013</strain>
    </source>
</reference>
<dbReference type="AlphaFoldDB" id="A0A4R2TAE4"/>
<keyword evidence="1" id="KW-0808">Transferase</keyword>
<evidence type="ECO:0000313" key="1">
    <source>
        <dbReference type="EMBL" id="TCP97854.1"/>
    </source>
</evidence>
<organism evidence="1 2">
    <name type="scientific">Serpentinicella alkaliphila</name>
    <dbReference type="NCBI Taxonomy" id="1734049"/>
    <lineage>
        <taxon>Bacteria</taxon>
        <taxon>Bacillati</taxon>
        <taxon>Bacillota</taxon>
        <taxon>Clostridia</taxon>
        <taxon>Peptostreptococcales</taxon>
        <taxon>Natronincolaceae</taxon>
        <taxon>Serpentinicella</taxon>
    </lineage>
</organism>
<dbReference type="Proteomes" id="UP000295504">
    <property type="component" value="Unassembled WGS sequence"/>
</dbReference>
<dbReference type="InterPro" id="IPR014942">
    <property type="entry name" value="AbiEii"/>
</dbReference>
<dbReference type="RefSeq" id="WP_279229910.1">
    <property type="nucleotide sequence ID" value="NZ_CP058648.1"/>
</dbReference>
<name>A0A4R2TAE4_9FIRM</name>